<accession>A0ABT7M981</accession>
<dbReference type="EMBL" id="JASVWF010000003">
    <property type="protein sequence ID" value="MDL5157222.1"/>
    <property type="molecule type" value="Genomic_DNA"/>
</dbReference>
<keyword evidence="3" id="KW-1185">Reference proteome</keyword>
<reference evidence="2 3" key="1">
    <citation type="submission" date="2023-06" db="EMBL/GenBank/DDBJ databases">
        <title>Actinomycetospora Odt1-22.</title>
        <authorList>
            <person name="Supong K."/>
        </authorList>
    </citation>
    <scope>NUCLEOTIDE SEQUENCE [LARGE SCALE GENOMIC DNA]</scope>
    <source>
        <strain evidence="2 3">Odt1-22</strain>
    </source>
</reference>
<dbReference type="InterPro" id="IPR036134">
    <property type="entry name" value="Crypto/Photolyase_FAD-like_sf"/>
</dbReference>
<comment type="caution">
    <text evidence="2">The sequence shown here is derived from an EMBL/GenBank/DDBJ whole genome shotgun (WGS) entry which is preliminary data.</text>
</comment>
<proteinExistence type="predicted"/>
<name>A0ABT7M981_9PSEU</name>
<dbReference type="Proteomes" id="UP001231924">
    <property type="component" value="Unassembled WGS sequence"/>
</dbReference>
<evidence type="ECO:0000313" key="2">
    <source>
        <dbReference type="EMBL" id="MDL5157222.1"/>
    </source>
</evidence>
<feature type="compositionally biased region" description="Basic and acidic residues" evidence="1">
    <location>
        <begin position="188"/>
        <end position="204"/>
    </location>
</feature>
<sequence length="519" mass="59047">MSIGPKSVPSGVRETYGGEIDAALDGVDPEAPLWVFGDQLGPAVHGLPQHADREVVLVESSAVLRRRRYHRQKLHLLLSGMRHLDDQLGDRSTHHRTTTYREALEKVGRPVVVHEPTSWAAKDFVDGLREEGLVAAVLPTTTFARPKTEFAAWAGEDRSFTMENFYRNQRKRFDVLMEGESPVGGKWNLDHDNREEPPKRETLGVKDPWWPTEDDIDDRVRRDLDALDLPTVGEDGPRRFAVTPDEARRALKRFVDHRLDPFGPYEDAVLAKDPTMAHSLLSVPLNLGVLHPFDAVHAAEEAYHDGTARLNSVEGFVRQILGWREYIWHLFWHFGRDYHRSNELDAKRPLPDFWTELDGDAVTAACLGHTMNELRDRGWVHHIPRLMILGNHALQRGYRPDQLTEWFTTSFVDGFAWVMPTNVVGMSQHADGGRLATKPYASGGAYLNRMTDHCGRCAFDPKVRVGEKACPFTAGYWDFVHRHQNLLRGNQRTARAVATMDRLKDLDALLEQEKGRTEF</sequence>
<feature type="region of interest" description="Disordered" evidence="1">
    <location>
        <begin position="184"/>
        <end position="208"/>
    </location>
</feature>
<organism evidence="2 3">
    <name type="scientific">Actinomycetospora termitidis</name>
    <dbReference type="NCBI Taxonomy" id="3053470"/>
    <lineage>
        <taxon>Bacteria</taxon>
        <taxon>Bacillati</taxon>
        <taxon>Actinomycetota</taxon>
        <taxon>Actinomycetes</taxon>
        <taxon>Pseudonocardiales</taxon>
        <taxon>Pseudonocardiaceae</taxon>
        <taxon>Actinomycetospora</taxon>
    </lineage>
</organism>
<dbReference type="Gene3D" id="1.10.579.10">
    <property type="entry name" value="DNA Cyclobutane Dipyrimidine Photolyase, subunit A, domain 3"/>
    <property type="match status" value="1"/>
</dbReference>
<dbReference type="InterPro" id="IPR014729">
    <property type="entry name" value="Rossmann-like_a/b/a_fold"/>
</dbReference>
<dbReference type="Pfam" id="PF04244">
    <property type="entry name" value="DPRP"/>
    <property type="match status" value="1"/>
</dbReference>
<dbReference type="PANTHER" id="PTHR38657:SF1">
    <property type="entry name" value="SLR1343 PROTEIN"/>
    <property type="match status" value="1"/>
</dbReference>
<protein>
    <submittedName>
        <fullName evidence="2">Cryptochrome/photolyase family protein</fullName>
    </submittedName>
</protein>
<dbReference type="InterPro" id="IPR007357">
    <property type="entry name" value="PhrB-like"/>
</dbReference>
<dbReference type="SUPFAM" id="SSF48173">
    <property type="entry name" value="Cryptochrome/photolyase FAD-binding domain"/>
    <property type="match status" value="1"/>
</dbReference>
<gene>
    <name evidence="2" type="ORF">QRT03_14735</name>
</gene>
<dbReference type="RefSeq" id="WP_286053643.1">
    <property type="nucleotide sequence ID" value="NZ_JASVWF010000003.1"/>
</dbReference>
<dbReference type="Gene3D" id="3.40.50.620">
    <property type="entry name" value="HUPs"/>
    <property type="match status" value="1"/>
</dbReference>
<dbReference type="InterPro" id="IPR052551">
    <property type="entry name" value="UV-DNA_repair_photolyase"/>
</dbReference>
<dbReference type="Gene3D" id="1.10.10.1710">
    <property type="entry name" value="Deoxyribodipyrimidine photolyase-related"/>
    <property type="match status" value="1"/>
</dbReference>
<dbReference type="PANTHER" id="PTHR38657">
    <property type="entry name" value="SLR1343 PROTEIN"/>
    <property type="match status" value="1"/>
</dbReference>
<evidence type="ECO:0000313" key="3">
    <source>
        <dbReference type="Proteomes" id="UP001231924"/>
    </source>
</evidence>
<evidence type="ECO:0000256" key="1">
    <source>
        <dbReference type="SAM" id="MobiDB-lite"/>
    </source>
</evidence>
<dbReference type="Gene3D" id="1.25.40.80">
    <property type="match status" value="1"/>
</dbReference>